<organism evidence="3 4">
    <name type="scientific">Halanaerobium saccharolyticum subsp. saccharolyticum DSM 6643</name>
    <dbReference type="NCBI Taxonomy" id="1293054"/>
    <lineage>
        <taxon>Bacteria</taxon>
        <taxon>Bacillati</taxon>
        <taxon>Bacillota</taxon>
        <taxon>Clostridia</taxon>
        <taxon>Halanaerobiales</taxon>
        <taxon>Halanaerobiaceae</taxon>
        <taxon>Halanaerobium</taxon>
    </lineage>
</organism>
<dbReference type="SUPFAM" id="SSF51735">
    <property type="entry name" value="NAD(P)-binding Rossmann-fold domains"/>
    <property type="match status" value="1"/>
</dbReference>
<reference evidence="4" key="1">
    <citation type="journal article" date="2013" name="Genome Announc.">
        <title>Genome Sequence of Halanaerobium saccharolyticum subsp. saccharolyticum Strain DSM 6643T, a Halophilic Hydrogen-Producing Bacterium.</title>
        <authorList>
            <person name="Kivisto A."/>
            <person name="Larjo A."/>
            <person name="Ciranna A."/>
            <person name="Santala V."/>
            <person name="Roos C."/>
            <person name="Karp M."/>
        </authorList>
    </citation>
    <scope>NUCLEOTIDE SEQUENCE [LARGE SCALE GENOMIC DNA]</scope>
    <source>
        <strain evidence="4">DSM 6643</strain>
    </source>
</reference>
<dbReference type="STRING" id="1293054.HSACCH_01022"/>
<comment type="caution">
    <text evidence="3">The sequence shown here is derived from an EMBL/GenBank/DDBJ whole genome shotgun (WGS) entry which is preliminary data.</text>
</comment>
<dbReference type="Proteomes" id="UP000012063">
    <property type="component" value="Unassembled WGS sequence"/>
</dbReference>
<dbReference type="GO" id="GO:0051287">
    <property type="term" value="F:NAD binding"/>
    <property type="evidence" value="ECO:0007669"/>
    <property type="project" value="InterPro"/>
</dbReference>
<feature type="domain" description="Malic enzyme NAD-binding" evidence="2">
    <location>
        <begin position="1"/>
        <end position="102"/>
    </location>
</feature>
<accession>M5DZ83</accession>
<dbReference type="PANTHER" id="PTHR43237:SF4">
    <property type="entry name" value="NADP-DEPENDENT MALIC ENZYME"/>
    <property type="match status" value="1"/>
</dbReference>
<evidence type="ECO:0000256" key="1">
    <source>
        <dbReference type="ARBA" id="ARBA00023002"/>
    </source>
</evidence>
<gene>
    <name evidence="3" type="ORF">HSACCH_01022</name>
</gene>
<dbReference type="eggNOG" id="COG0281">
    <property type="taxonomic scope" value="Bacteria"/>
</dbReference>
<dbReference type="GO" id="GO:0004473">
    <property type="term" value="F:malate dehydrogenase (decarboxylating) (NADP+) activity"/>
    <property type="evidence" value="ECO:0007669"/>
    <property type="project" value="UniProtKB-EC"/>
</dbReference>
<evidence type="ECO:0000313" key="4">
    <source>
        <dbReference type="Proteomes" id="UP000012063"/>
    </source>
</evidence>
<sequence>MIKDADVFIGVSAANLLYKKMVKSMAADPIIFAMANPESEIWPEDALKAEARIVGTGRSDYPNQVNNVLAFPGIFRGALDVRAKKINEEMKKAAAYGLANLI</sequence>
<evidence type="ECO:0000259" key="2">
    <source>
        <dbReference type="SMART" id="SM00919"/>
    </source>
</evidence>
<name>M5DZ83_9FIRM</name>
<dbReference type="EMBL" id="CAUI01000010">
    <property type="protein sequence ID" value="CCU78959.1"/>
    <property type="molecule type" value="Genomic_DNA"/>
</dbReference>
<keyword evidence="4" id="KW-1185">Reference proteome</keyword>
<protein>
    <submittedName>
        <fullName evidence="3">NADP-dependent malic enzyme</fullName>
        <ecNumber evidence="3">1.1.1.40</ecNumber>
    </submittedName>
</protein>
<evidence type="ECO:0000313" key="3">
    <source>
        <dbReference type="EMBL" id="CCU78959.1"/>
    </source>
</evidence>
<dbReference type="SMART" id="SM00919">
    <property type="entry name" value="Malic_M"/>
    <property type="match status" value="1"/>
</dbReference>
<dbReference type="InParanoid" id="M5DZ83"/>
<dbReference type="Gene3D" id="3.40.50.720">
    <property type="entry name" value="NAD(P)-binding Rossmann-like Domain"/>
    <property type="match status" value="1"/>
</dbReference>
<dbReference type="InterPro" id="IPR012302">
    <property type="entry name" value="Malic_NAD-bd"/>
</dbReference>
<dbReference type="InterPro" id="IPR051674">
    <property type="entry name" value="Malate_Decarboxylase"/>
</dbReference>
<dbReference type="Pfam" id="PF03949">
    <property type="entry name" value="Malic_M"/>
    <property type="match status" value="1"/>
</dbReference>
<keyword evidence="1 3" id="KW-0560">Oxidoreductase</keyword>
<dbReference type="AlphaFoldDB" id="M5DZ83"/>
<dbReference type="PANTHER" id="PTHR43237">
    <property type="entry name" value="NADP-DEPENDENT MALIC ENZYME"/>
    <property type="match status" value="1"/>
</dbReference>
<dbReference type="EC" id="1.1.1.40" evidence="3"/>
<dbReference type="InterPro" id="IPR036291">
    <property type="entry name" value="NAD(P)-bd_dom_sf"/>
</dbReference>
<proteinExistence type="predicted"/>